<dbReference type="InterPro" id="IPR050905">
    <property type="entry name" value="Plant_NBS-LRR"/>
</dbReference>
<evidence type="ECO:0000259" key="4">
    <source>
        <dbReference type="Pfam" id="PF00931"/>
    </source>
</evidence>
<evidence type="ECO:0000256" key="2">
    <source>
        <dbReference type="ARBA" id="ARBA00022821"/>
    </source>
</evidence>
<evidence type="ECO:0000256" key="3">
    <source>
        <dbReference type="ARBA" id="ARBA00022840"/>
    </source>
</evidence>
<keyword evidence="2" id="KW-0611">Plant defense</keyword>
<dbReference type="InterPro" id="IPR002182">
    <property type="entry name" value="NB-ARC"/>
</dbReference>
<comment type="caution">
    <text evidence="5">The sequence shown here is derived from an EMBL/GenBank/DDBJ whole genome shotgun (WGS) entry which is preliminary data.</text>
</comment>
<evidence type="ECO:0000256" key="1">
    <source>
        <dbReference type="ARBA" id="ARBA00022741"/>
    </source>
</evidence>
<evidence type="ECO:0000313" key="5">
    <source>
        <dbReference type="EMBL" id="TXG69539.1"/>
    </source>
</evidence>
<dbReference type="InterPro" id="IPR027417">
    <property type="entry name" value="P-loop_NTPase"/>
</dbReference>
<gene>
    <name evidence="5" type="ORF">EZV62_004474</name>
</gene>
<evidence type="ECO:0000313" key="6">
    <source>
        <dbReference type="Proteomes" id="UP000323000"/>
    </source>
</evidence>
<dbReference type="Gene3D" id="3.40.50.300">
    <property type="entry name" value="P-loop containing nucleotide triphosphate hydrolases"/>
    <property type="match status" value="1"/>
</dbReference>
<reference evidence="6" key="1">
    <citation type="journal article" date="2019" name="Gigascience">
        <title>De novo genome assembly of the endangered Acer yangbiense, a plant species with extremely small populations endemic to Yunnan Province, China.</title>
        <authorList>
            <person name="Yang J."/>
            <person name="Wariss H.M."/>
            <person name="Tao L."/>
            <person name="Zhang R."/>
            <person name="Yun Q."/>
            <person name="Hollingsworth P."/>
            <person name="Dao Z."/>
            <person name="Luo G."/>
            <person name="Guo H."/>
            <person name="Ma Y."/>
            <person name="Sun W."/>
        </authorList>
    </citation>
    <scope>NUCLEOTIDE SEQUENCE [LARGE SCALE GENOMIC DNA]</scope>
    <source>
        <strain evidence="6">cv. Malutang</strain>
    </source>
</reference>
<dbReference type="Gene3D" id="1.10.8.430">
    <property type="entry name" value="Helical domain of apoptotic protease-activating factors"/>
    <property type="match status" value="1"/>
</dbReference>
<name>A0A5C7IKB0_9ROSI</name>
<feature type="domain" description="NB-ARC" evidence="4">
    <location>
        <begin position="162"/>
        <end position="325"/>
    </location>
</feature>
<dbReference type="PANTHER" id="PTHR33463">
    <property type="entry name" value="NB-ARC DOMAIN-CONTAINING PROTEIN-RELATED"/>
    <property type="match status" value="1"/>
</dbReference>
<protein>
    <recommendedName>
        <fullName evidence="4">NB-ARC domain-containing protein</fullName>
    </recommendedName>
</protein>
<dbReference type="OrthoDB" id="1898799at2759"/>
<dbReference type="PANTHER" id="PTHR33463:SF198">
    <property type="entry name" value="RPP4C3"/>
    <property type="match status" value="1"/>
</dbReference>
<dbReference type="Pfam" id="PF00931">
    <property type="entry name" value="NB-ARC"/>
    <property type="match status" value="1"/>
</dbReference>
<dbReference type="GO" id="GO:0006952">
    <property type="term" value="P:defense response"/>
    <property type="evidence" value="ECO:0007669"/>
    <property type="project" value="UniProtKB-KW"/>
</dbReference>
<accession>A0A5C7IKB0</accession>
<dbReference type="Proteomes" id="UP000323000">
    <property type="component" value="Chromosome 2"/>
</dbReference>
<keyword evidence="3" id="KW-0067">ATP-binding</keyword>
<organism evidence="5 6">
    <name type="scientific">Acer yangbiense</name>
    <dbReference type="NCBI Taxonomy" id="1000413"/>
    <lineage>
        <taxon>Eukaryota</taxon>
        <taxon>Viridiplantae</taxon>
        <taxon>Streptophyta</taxon>
        <taxon>Embryophyta</taxon>
        <taxon>Tracheophyta</taxon>
        <taxon>Spermatophyta</taxon>
        <taxon>Magnoliopsida</taxon>
        <taxon>eudicotyledons</taxon>
        <taxon>Gunneridae</taxon>
        <taxon>Pentapetalae</taxon>
        <taxon>rosids</taxon>
        <taxon>malvids</taxon>
        <taxon>Sapindales</taxon>
        <taxon>Sapindaceae</taxon>
        <taxon>Hippocastanoideae</taxon>
        <taxon>Acereae</taxon>
        <taxon>Acer</taxon>
    </lineage>
</organism>
<dbReference type="EMBL" id="VAHF01000002">
    <property type="protein sequence ID" value="TXG69539.1"/>
    <property type="molecule type" value="Genomic_DNA"/>
</dbReference>
<dbReference type="InterPro" id="IPR042197">
    <property type="entry name" value="Apaf_helical"/>
</dbReference>
<keyword evidence="1" id="KW-0547">Nucleotide-binding</keyword>
<dbReference type="AlphaFoldDB" id="A0A5C7IKB0"/>
<dbReference type="SUPFAM" id="SSF52540">
    <property type="entry name" value="P-loop containing nucleoside triphosphate hydrolases"/>
    <property type="match status" value="1"/>
</dbReference>
<dbReference type="GO" id="GO:0005524">
    <property type="term" value="F:ATP binding"/>
    <property type="evidence" value="ECO:0007669"/>
    <property type="project" value="UniProtKB-KW"/>
</dbReference>
<dbReference type="PRINTS" id="PR00364">
    <property type="entry name" value="DISEASERSIST"/>
</dbReference>
<proteinExistence type="predicted"/>
<dbReference type="FunFam" id="3.40.50.300:FF:001091">
    <property type="entry name" value="Probable disease resistance protein At1g61300"/>
    <property type="match status" value="1"/>
</dbReference>
<keyword evidence="6" id="KW-1185">Reference proteome</keyword>
<sequence>MAETVIPVAAEIAAEHVVDSISTKLGYIWNYKTNFENLEGQHRKLEGTRAQVQHSVDEATRNGEEIEQKVLSWLDRVETINKEATVIIDDNQRANMRCFKSLCPDLKKRYQHSKKAAFKAKDVSEVEKEGNSLGKVSYRTHPKEPWDQFLLDYEDFESRRSIIENVLKELSNSDVDMVGIYGMGGAGKTTLARVVGKRAEKDELFDVVVFVEASETPDVRNIQGAIADKLGLKLHEETDSGGANKLCEQLQKGRKILLILDNIWEGGLDLKKVGIPFGCNHGACKLMLTARNIDVLSIEMNSPTNFPIDHLTEKDAWDLFQKVAGACIEQHDLQSLASEVAKKCGGLPIAIVTIAKALKGKPEHAWRTALLELERPSLENLGSVTVEAYSCIRLSYNHLNSNELKSIFLLCCTLGFTSDHSVEGLLRYGMGLNLLNTVYSMGEARNRVNTLIQDLKNFSLLLEAFEDERFSIHDVVRDVGRAIAINDHNNYALNDDRILQDLA</sequence>
<dbReference type="GO" id="GO:0043531">
    <property type="term" value="F:ADP binding"/>
    <property type="evidence" value="ECO:0007669"/>
    <property type="project" value="InterPro"/>
</dbReference>